<evidence type="ECO:0000256" key="1">
    <source>
        <dbReference type="ARBA" id="ARBA00009427"/>
    </source>
</evidence>
<dbReference type="GO" id="GO:0036430">
    <property type="term" value="F:CMP kinase activity"/>
    <property type="evidence" value="ECO:0007669"/>
    <property type="project" value="RHEA"/>
</dbReference>
<dbReference type="Pfam" id="PF02224">
    <property type="entry name" value="Cytidylate_kin"/>
    <property type="match status" value="1"/>
</dbReference>
<dbReference type="FunCoup" id="A0A540VCV6">
    <property type="interactions" value="273"/>
</dbReference>
<evidence type="ECO:0000256" key="8">
    <source>
        <dbReference type="HAMAP-Rule" id="MF_00238"/>
    </source>
</evidence>
<evidence type="ECO:0000313" key="12">
    <source>
        <dbReference type="Proteomes" id="UP000317371"/>
    </source>
</evidence>
<dbReference type="GO" id="GO:0005737">
    <property type="term" value="C:cytoplasm"/>
    <property type="evidence" value="ECO:0007669"/>
    <property type="project" value="UniProtKB-SubCell"/>
</dbReference>
<keyword evidence="8" id="KW-0963">Cytoplasm</keyword>
<dbReference type="SUPFAM" id="SSF52540">
    <property type="entry name" value="P-loop containing nucleoside triphosphate hydrolases"/>
    <property type="match status" value="1"/>
</dbReference>
<dbReference type="RefSeq" id="WP_141611158.1">
    <property type="nucleotide sequence ID" value="NZ_VIGC02000022.1"/>
</dbReference>
<dbReference type="OrthoDB" id="9807434at2"/>
<comment type="catalytic activity">
    <reaction evidence="6 8">
        <text>dCMP + ATP = dCDP + ADP</text>
        <dbReference type="Rhea" id="RHEA:25094"/>
        <dbReference type="ChEBI" id="CHEBI:30616"/>
        <dbReference type="ChEBI" id="CHEBI:57566"/>
        <dbReference type="ChEBI" id="CHEBI:58593"/>
        <dbReference type="ChEBI" id="CHEBI:456216"/>
        <dbReference type="EC" id="2.7.4.25"/>
    </reaction>
</comment>
<dbReference type="HAMAP" id="MF_00238">
    <property type="entry name" value="Cytidyl_kinase_type1"/>
    <property type="match status" value="1"/>
</dbReference>
<organism evidence="11 12">
    <name type="scientific">Litorilinea aerophila</name>
    <dbReference type="NCBI Taxonomy" id="1204385"/>
    <lineage>
        <taxon>Bacteria</taxon>
        <taxon>Bacillati</taxon>
        <taxon>Chloroflexota</taxon>
        <taxon>Caldilineae</taxon>
        <taxon>Caldilineales</taxon>
        <taxon>Caldilineaceae</taxon>
        <taxon>Litorilinea</taxon>
    </lineage>
</organism>
<comment type="caution">
    <text evidence="11">The sequence shown here is derived from an EMBL/GenBank/DDBJ whole genome shotgun (WGS) entry which is preliminary data.</text>
</comment>
<sequence length="269" mass="29329">MDIQPRDGAAPGHQSAGPDDPRVQALRAHLRPAIIAMDGPAASGKSTVGYRLAALLDFLFFDTGVMYRAVTWVALARGVDIQDAEAVGRLAETVELDVRPPRAGEEDGRHCTVLADGEDITWQIRAPEVDRQVSVVSAMGRVRRALTVQQRRIGQAYGAGTQEKAGIVMVGRDIGTVVFPQAPLKLYIDASAEERARRRHRELLARGKAVSFEEVLADMVRRDRLDSERDLSPLRTAPDALVIDTTGLTPDQVLERILDLACARLAVNP</sequence>
<proteinExistence type="inferred from homology"/>
<dbReference type="InterPro" id="IPR011994">
    <property type="entry name" value="Cytidylate_kinase_dom"/>
</dbReference>
<feature type="region of interest" description="Disordered" evidence="9">
    <location>
        <begin position="1"/>
        <end position="21"/>
    </location>
</feature>
<dbReference type="GO" id="GO:0005524">
    <property type="term" value="F:ATP binding"/>
    <property type="evidence" value="ECO:0007669"/>
    <property type="project" value="UniProtKB-UniRule"/>
</dbReference>
<dbReference type="GO" id="GO:0006220">
    <property type="term" value="P:pyrimidine nucleotide metabolic process"/>
    <property type="evidence" value="ECO:0007669"/>
    <property type="project" value="UniProtKB-UniRule"/>
</dbReference>
<accession>A0A540VCV6</accession>
<feature type="domain" description="Cytidylate kinase" evidence="10">
    <location>
        <begin position="35"/>
        <end position="260"/>
    </location>
</feature>
<evidence type="ECO:0000256" key="3">
    <source>
        <dbReference type="ARBA" id="ARBA00022741"/>
    </source>
</evidence>
<keyword evidence="12" id="KW-1185">Reference proteome</keyword>
<evidence type="ECO:0000256" key="9">
    <source>
        <dbReference type="SAM" id="MobiDB-lite"/>
    </source>
</evidence>
<dbReference type="EMBL" id="VIGC01000022">
    <property type="protein sequence ID" value="TQE94587.1"/>
    <property type="molecule type" value="Genomic_DNA"/>
</dbReference>
<gene>
    <name evidence="8" type="primary">cmk</name>
    <name evidence="11" type="ORF">FKZ61_16020</name>
</gene>
<dbReference type="InterPro" id="IPR027417">
    <property type="entry name" value="P-loop_NTPase"/>
</dbReference>
<feature type="binding site" evidence="8">
    <location>
        <begin position="39"/>
        <end position="47"/>
    </location>
    <ligand>
        <name>ATP</name>
        <dbReference type="ChEBI" id="CHEBI:30616"/>
    </ligand>
</feature>
<evidence type="ECO:0000256" key="7">
    <source>
        <dbReference type="ARBA" id="ARBA00048478"/>
    </source>
</evidence>
<evidence type="ECO:0000259" key="10">
    <source>
        <dbReference type="Pfam" id="PF02224"/>
    </source>
</evidence>
<name>A0A540VCV6_9CHLR</name>
<keyword evidence="4 8" id="KW-0418">Kinase</keyword>
<protein>
    <recommendedName>
        <fullName evidence="8">Cytidylate kinase</fullName>
        <shortName evidence="8">CK</shortName>
        <ecNumber evidence="8">2.7.4.25</ecNumber>
    </recommendedName>
    <alternativeName>
        <fullName evidence="8">Cytidine monophosphate kinase</fullName>
        <shortName evidence="8">CMP kinase</shortName>
    </alternativeName>
</protein>
<keyword evidence="3 8" id="KW-0547">Nucleotide-binding</keyword>
<dbReference type="Gene3D" id="3.40.50.300">
    <property type="entry name" value="P-loop containing nucleotide triphosphate hydrolases"/>
    <property type="match status" value="1"/>
</dbReference>
<dbReference type="InParanoid" id="A0A540VCV6"/>
<evidence type="ECO:0000256" key="6">
    <source>
        <dbReference type="ARBA" id="ARBA00047615"/>
    </source>
</evidence>
<comment type="similarity">
    <text evidence="1 8">Belongs to the cytidylate kinase family. Type 1 subfamily.</text>
</comment>
<keyword evidence="2 8" id="KW-0808">Transferase</keyword>
<dbReference type="Proteomes" id="UP000317371">
    <property type="component" value="Unassembled WGS sequence"/>
</dbReference>
<keyword evidence="5 8" id="KW-0067">ATP-binding</keyword>
<dbReference type="CDD" id="cd02020">
    <property type="entry name" value="CMPK"/>
    <property type="match status" value="1"/>
</dbReference>
<dbReference type="GO" id="GO:0036431">
    <property type="term" value="F:dCMP kinase activity"/>
    <property type="evidence" value="ECO:0007669"/>
    <property type="project" value="InterPro"/>
</dbReference>
<reference evidence="11 12" key="1">
    <citation type="submission" date="2019-06" db="EMBL/GenBank/DDBJ databases">
        <title>Genome sequence of Litorilinea aerophila BAA-2444.</title>
        <authorList>
            <person name="Maclea K.S."/>
            <person name="Maurais E.G."/>
            <person name="Iannazzi L.C."/>
        </authorList>
    </citation>
    <scope>NUCLEOTIDE SEQUENCE [LARGE SCALE GENOMIC DNA]</scope>
    <source>
        <strain evidence="11 12">ATCC BAA-2444</strain>
    </source>
</reference>
<evidence type="ECO:0000256" key="2">
    <source>
        <dbReference type="ARBA" id="ARBA00022679"/>
    </source>
</evidence>
<dbReference type="AlphaFoldDB" id="A0A540VCV6"/>
<evidence type="ECO:0000313" key="11">
    <source>
        <dbReference type="EMBL" id="TQE94587.1"/>
    </source>
</evidence>
<evidence type="ECO:0000256" key="4">
    <source>
        <dbReference type="ARBA" id="ARBA00022777"/>
    </source>
</evidence>
<dbReference type="NCBIfam" id="TIGR00017">
    <property type="entry name" value="cmk"/>
    <property type="match status" value="1"/>
</dbReference>
<dbReference type="EC" id="2.7.4.25" evidence="8"/>
<comment type="catalytic activity">
    <reaction evidence="7 8">
        <text>CMP + ATP = CDP + ADP</text>
        <dbReference type="Rhea" id="RHEA:11600"/>
        <dbReference type="ChEBI" id="CHEBI:30616"/>
        <dbReference type="ChEBI" id="CHEBI:58069"/>
        <dbReference type="ChEBI" id="CHEBI:60377"/>
        <dbReference type="ChEBI" id="CHEBI:456216"/>
        <dbReference type="EC" id="2.7.4.25"/>
    </reaction>
</comment>
<evidence type="ECO:0000256" key="5">
    <source>
        <dbReference type="ARBA" id="ARBA00022840"/>
    </source>
</evidence>
<comment type="subcellular location">
    <subcellularLocation>
        <location evidence="8">Cytoplasm</location>
    </subcellularLocation>
</comment>
<dbReference type="InterPro" id="IPR003136">
    <property type="entry name" value="Cytidylate_kin"/>
</dbReference>